<reference evidence="2 3" key="1">
    <citation type="submission" date="2018-08" db="EMBL/GenBank/DDBJ databases">
        <title>Genomic Encyclopedia of Type Strains, Phase IV (KMG-IV): sequencing the most valuable type-strain genomes for metagenomic binning, comparative biology and taxonomic classification.</title>
        <authorList>
            <person name="Goeker M."/>
        </authorList>
    </citation>
    <scope>NUCLEOTIDE SEQUENCE [LARGE SCALE GENOMIC DNA]</scope>
    <source>
        <strain evidence="2 3">DSM 25527</strain>
    </source>
</reference>
<dbReference type="AlphaFoldDB" id="A0A397PA80"/>
<dbReference type="Pfam" id="PF13469">
    <property type="entry name" value="Sulfotransfer_3"/>
    <property type="match status" value="1"/>
</dbReference>
<dbReference type="Proteomes" id="UP000266568">
    <property type="component" value="Unassembled WGS sequence"/>
</dbReference>
<name>A0A397PA80_9SPHN</name>
<dbReference type="InterPro" id="IPR011990">
    <property type="entry name" value="TPR-like_helical_dom_sf"/>
</dbReference>
<dbReference type="InterPro" id="IPR026634">
    <property type="entry name" value="TPST-like"/>
</dbReference>
<dbReference type="InterPro" id="IPR027417">
    <property type="entry name" value="P-loop_NTPase"/>
</dbReference>
<dbReference type="EMBL" id="QXDC01000002">
    <property type="protein sequence ID" value="RIA45982.1"/>
    <property type="molecule type" value="Genomic_DNA"/>
</dbReference>
<dbReference type="Gene3D" id="3.40.50.300">
    <property type="entry name" value="P-loop containing nucleotide triphosphate hydrolases"/>
    <property type="match status" value="1"/>
</dbReference>
<dbReference type="SUPFAM" id="SSF48452">
    <property type="entry name" value="TPR-like"/>
    <property type="match status" value="1"/>
</dbReference>
<dbReference type="Gene3D" id="1.25.40.10">
    <property type="entry name" value="Tetratricopeptide repeat domain"/>
    <property type="match status" value="1"/>
</dbReference>
<dbReference type="PANTHER" id="PTHR12788">
    <property type="entry name" value="PROTEIN-TYROSINE SULFOTRANSFERASE 2"/>
    <property type="match status" value="1"/>
</dbReference>
<evidence type="ECO:0000256" key="1">
    <source>
        <dbReference type="ARBA" id="ARBA00022679"/>
    </source>
</evidence>
<comment type="caution">
    <text evidence="2">The sequence shown here is derived from an EMBL/GenBank/DDBJ whole genome shotgun (WGS) entry which is preliminary data.</text>
</comment>
<dbReference type="RefSeq" id="WP_004211581.1">
    <property type="nucleotide sequence ID" value="NZ_QXDC01000002.1"/>
</dbReference>
<dbReference type="GO" id="GO:0008476">
    <property type="term" value="F:protein-tyrosine sulfotransferase activity"/>
    <property type="evidence" value="ECO:0007669"/>
    <property type="project" value="InterPro"/>
</dbReference>
<proteinExistence type="predicted"/>
<dbReference type="SUPFAM" id="SSF52540">
    <property type="entry name" value="P-loop containing nucleoside triphosphate hydrolases"/>
    <property type="match status" value="1"/>
</dbReference>
<keyword evidence="1 2" id="KW-0808">Transferase</keyword>
<keyword evidence="3" id="KW-1185">Reference proteome</keyword>
<evidence type="ECO:0000313" key="2">
    <source>
        <dbReference type="EMBL" id="RIA45982.1"/>
    </source>
</evidence>
<dbReference type="PANTHER" id="PTHR12788:SF10">
    <property type="entry name" value="PROTEIN-TYROSINE SULFOTRANSFERASE"/>
    <property type="match status" value="1"/>
</dbReference>
<organism evidence="2 3">
    <name type="scientific">Hephaestia caeni</name>
    <dbReference type="NCBI Taxonomy" id="645617"/>
    <lineage>
        <taxon>Bacteria</taxon>
        <taxon>Pseudomonadati</taxon>
        <taxon>Pseudomonadota</taxon>
        <taxon>Alphaproteobacteria</taxon>
        <taxon>Sphingomonadales</taxon>
        <taxon>Sphingomonadaceae</taxon>
        <taxon>Hephaestia</taxon>
    </lineage>
</organism>
<protein>
    <submittedName>
        <fullName evidence="2">Sulfotransferase family protein</fullName>
    </submittedName>
</protein>
<accession>A0A397PA80</accession>
<sequence length="622" mass="68914">MESAALLDTIDTTVVPDAVVTAAEACSCGSGLLRMHCCGIDPRQVVRELPEDETDKADRLEAARKRHDREGVRAAVLAILALAPGHKEALQALFDLLQKDENWDAAGAVVDRLARIHLNDPVARMIAAQYFLARHDMLRAQFHARIMVRLAPEALISHMIMGRAFLTSNNGKAAEHHFRIALNLPVPRGPDVPRRDIEASLAVALRDQGRIDEARALFGTLADGTSDPNLLLAWAKLEESDRKFEAALALLDRAEAMAPGHPQLPIARATLFHRTRDNDRALALLDAGEAGSSGGLQEKGQILDSMGRYDEAFATFAAFKARQTEVTGHGYQVDRAARLVNDLREFFTEGRSRLLPRASVRDDHPQPIFIIGFPRSGTTLVEQTLSAHPDIAAGDELPIIHQLADRAQSLLGSLLTYPKALSEMWLGDRAGQVDSLRDLYLNEAVRFGAVDPAKRWFTDKMPLNETHLGLIHILFPRSPIVHLVRHPLDVVLSVFSNGLTHGFHCAYALESAATHYALIADLIADYRAALPLNYLPVRYEDLVAEQENQVRGLLAFIGAPFDPATLAFHENARYARTASYAQVTEPLYTRSVHRYRNYLRHIEPVIPILMPAIEQLGYKIEE</sequence>
<evidence type="ECO:0000313" key="3">
    <source>
        <dbReference type="Proteomes" id="UP000266568"/>
    </source>
</evidence>
<dbReference type="OrthoDB" id="9800698at2"/>
<gene>
    <name evidence="2" type="ORF">DFR49_0511</name>
</gene>